<evidence type="ECO:0000259" key="8">
    <source>
        <dbReference type="Pfam" id="PF00326"/>
    </source>
</evidence>
<dbReference type="PANTHER" id="PTHR11757">
    <property type="entry name" value="PROTEASE FAMILY S9A OLIGOPEPTIDASE"/>
    <property type="match status" value="1"/>
</dbReference>
<dbReference type="OrthoDB" id="248387at2759"/>
<dbReference type="InterPro" id="IPR001375">
    <property type="entry name" value="Peptidase_S9_cat"/>
</dbReference>
<feature type="domain" description="Peptidase S9 prolyl oligopeptidase catalytic" evidence="8">
    <location>
        <begin position="518"/>
        <end position="731"/>
    </location>
</feature>
<evidence type="ECO:0000256" key="7">
    <source>
        <dbReference type="SAM" id="MobiDB-lite"/>
    </source>
</evidence>
<dbReference type="GO" id="GO:0004252">
    <property type="term" value="F:serine-type endopeptidase activity"/>
    <property type="evidence" value="ECO:0007669"/>
    <property type="project" value="UniProtKB-UniRule"/>
</dbReference>
<accession>E1Z963</accession>
<dbReference type="InParanoid" id="E1Z963"/>
<dbReference type="AlphaFoldDB" id="E1Z963"/>
<dbReference type="PANTHER" id="PTHR11757:SF19">
    <property type="entry name" value="PROLYL ENDOPEPTIDASE-LIKE"/>
    <property type="match status" value="1"/>
</dbReference>
<protein>
    <recommendedName>
        <fullName evidence="6">Prolyl endopeptidase</fullName>
        <ecNumber evidence="6">3.4.21.-</ecNumber>
    </recommendedName>
</protein>
<keyword evidence="3 6" id="KW-0378">Hydrolase</keyword>
<dbReference type="eggNOG" id="KOG2237">
    <property type="taxonomic scope" value="Eukaryota"/>
</dbReference>
<dbReference type="FunCoup" id="E1Z963">
    <property type="interactions" value="730"/>
</dbReference>
<keyword evidence="4 6" id="KW-0720">Serine protease</keyword>
<dbReference type="Pfam" id="PF02897">
    <property type="entry name" value="Peptidase_S9_N"/>
    <property type="match status" value="1"/>
</dbReference>
<evidence type="ECO:0000313" key="11">
    <source>
        <dbReference type="Proteomes" id="UP000008141"/>
    </source>
</evidence>
<feature type="domain" description="Peptidase S9A N-terminal" evidence="9">
    <location>
        <begin position="2"/>
        <end position="413"/>
    </location>
</feature>
<dbReference type="EMBL" id="GL433839">
    <property type="protein sequence ID" value="EFN57461.1"/>
    <property type="molecule type" value="Genomic_DNA"/>
</dbReference>
<evidence type="ECO:0000256" key="4">
    <source>
        <dbReference type="ARBA" id="ARBA00022825"/>
    </source>
</evidence>
<dbReference type="RefSeq" id="XP_005849563.1">
    <property type="nucleotide sequence ID" value="XM_005849501.1"/>
</dbReference>
<gene>
    <name evidence="10" type="ORF">CHLNCDRAFT_51004</name>
</gene>
<keyword evidence="11" id="KW-1185">Reference proteome</keyword>
<dbReference type="InterPro" id="IPR029058">
    <property type="entry name" value="AB_hydrolase_fold"/>
</dbReference>
<evidence type="ECO:0000256" key="5">
    <source>
        <dbReference type="ARBA" id="ARBA00045448"/>
    </source>
</evidence>
<sequence length="735" mass="78654">MLQLVPSSQVSAPERLGAYEYYVQQMPGRPHPCYMRRVAHVAAPRSLSFSSTSNSRFSGGAPGGEVVLDVNDLAAVHGEYVQVGQVKLTRCGRHVAFTLDAGDGSEAFGAFTRDLRTGALRHLATVGSVVSLEWAADGRTLLCTQPNGLGRPWRVLGADAAAAAAGDGAASWPLFEEEDERFFVELGRTKDWSFLTINCNSKASSEVHLLPADLRGSGTAVAVGPRLVQQRTPGLEYFVEHSCGQLYILSNARGETNYAVFRVPTSVPDLGQVHWQRVVGEREAGGAMEDMDMLEGWLVLYLRRHGRQQVAALPLGHGLPLVAQSISETTTAAAAAEEDPAASAGAAAGAAAATVSALAQAPAEVLRVAPLPDWALSVVAGANADYYSSHIRLLLSSPVHPEAAFDWHLGREQLAEWRGLAPLGGQHRQQQQERQQEQPPGQQHCDTAATMPLSQQQSLSPPGYKWQQLWATSPDGTQVPLTVAHAAALAPPAPCPCLLVVYGAYGHCLPADYLPERIPLLHRGWVLALAHVRGGGELGRRWHAAGRGGAKATSVDDLEACLDHLVSAGYTAPGMVALEAHSAGGLAAGALLNRRPNALGAALLEAPFVDVLSAMCQPDLPLTRHEYEEFGDPGDPHQFNQIRALCPYQTVRQAAYPPVLLTCSQQDMRVPYWGPLKFAARLQAAAREGQAGRVQGGPILLLPDGQAGHFVHERDLFQTKAQQYAFLVTAIEGRL</sequence>
<dbReference type="InterPro" id="IPR023302">
    <property type="entry name" value="Pept_S9A_N"/>
</dbReference>
<evidence type="ECO:0000259" key="9">
    <source>
        <dbReference type="Pfam" id="PF02897"/>
    </source>
</evidence>
<dbReference type="OMA" id="SWHIAGT"/>
<evidence type="ECO:0000256" key="2">
    <source>
        <dbReference type="ARBA" id="ARBA00022670"/>
    </source>
</evidence>
<dbReference type="GeneID" id="17357250"/>
<dbReference type="Proteomes" id="UP000008141">
    <property type="component" value="Unassembled WGS sequence"/>
</dbReference>
<dbReference type="InterPro" id="IPR002470">
    <property type="entry name" value="Peptidase_S9A"/>
</dbReference>
<name>E1Z963_CHLVA</name>
<dbReference type="InterPro" id="IPR051543">
    <property type="entry name" value="Serine_Peptidase_S9A"/>
</dbReference>
<feature type="region of interest" description="Disordered" evidence="7">
    <location>
        <begin position="424"/>
        <end position="447"/>
    </location>
</feature>
<comment type="similarity">
    <text evidence="1 6">Belongs to the peptidase S9A family.</text>
</comment>
<evidence type="ECO:0000313" key="10">
    <source>
        <dbReference type="EMBL" id="EFN57461.1"/>
    </source>
</evidence>
<dbReference type="Gene3D" id="2.130.10.120">
    <property type="entry name" value="Prolyl oligopeptidase, N-terminal domain"/>
    <property type="match status" value="1"/>
</dbReference>
<dbReference type="KEGG" id="cvr:CHLNCDRAFT_51004"/>
<keyword evidence="2 6" id="KW-0645">Protease</keyword>
<dbReference type="PRINTS" id="PR00862">
    <property type="entry name" value="PROLIGOPTASE"/>
</dbReference>
<evidence type="ECO:0000256" key="6">
    <source>
        <dbReference type="RuleBase" id="RU368024"/>
    </source>
</evidence>
<dbReference type="MEROPS" id="S09.015"/>
<reference evidence="10 11" key="1">
    <citation type="journal article" date="2010" name="Plant Cell">
        <title>The Chlorella variabilis NC64A genome reveals adaptation to photosymbiosis, coevolution with viruses, and cryptic sex.</title>
        <authorList>
            <person name="Blanc G."/>
            <person name="Duncan G."/>
            <person name="Agarkova I."/>
            <person name="Borodovsky M."/>
            <person name="Gurnon J."/>
            <person name="Kuo A."/>
            <person name="Lindquist E."/>
            <person name="Lucas S."/>
            <person name="Pangilinan J."/>
            <person name="Polle J."/>
            <person name="Salamov A."/>
            <person name="Terry A."/>
            <person name="Yamada T."/>
            <person name="Dunigan D.D."/>
            <person name="Grigoriev I.V."/>
            <person name="Claverie J.M."/>
            <person name="Van Etten J.L."/>
        </authorList>
    </citation>
    <scope>NUCLEOTIDE SEQUENCE [LARGE SCALE GENOMIC DNA]</scope>
    <source>
        <strain evidence="10 11">NC64A</strain>
    </source>
</reference>
<dbReference type="GO" id="GO:0006508">
    <property type="term" value="P:proteolysis"/>
    <property type="evidence" value="ECO:0007669"/>
    <property type="project" value="UniProtKB-KW"/>
</dbReference>
<proteinExistence type="inferred from homology"/>
<dbReference type="SUPFAM" id="SSF53474">
    <property type="entry name" value="alpha/beta-Hydrolases"/>
    <property type="match status" value="1"/>
</dbReference>
<dbReference type="Gene3D" id="3.40.50.1820">
    <property type="entry name" value="alpha/beta hydrolase"/>
    <property type="match status" value="1"/>
</dbReference>
<dbReference type="EC" id="3.4.21.-" evidence="6"/>
<comment type="function">
    <text evidence="5">Serine peptidase whose precise substrate specificity remains unclear. Does not cleave peptides after a arginine or lysine residue. Regulates trans-Golgi network morphology and sorting by regulating the membrane binding of the AP-1 complex. May play a role in the regulation of synaptic vesicle exocytosis.</text>
</comment>
<evidence type="ECO:0000256" key="3">
    <source>
        <dbReference type="ARBA" id="ARBA00022801"/>
    </source>
</evidence>
<dbReference type="Pfam" id="PF00326">
    <property type="entry name" value="Peptidase_S9"/>
    <property type="match status" value="1"/>
</dbReference>
<organism evidence="11">
    <name type="scientific">Chlorella variabilis</name>
    <name type="common">Green alga</name>
    <dbReference type="NCBI Taxonomy" id="554065"/>
    <lineage>
        <taxon>Eukaryota</taxon>
        <taxon>Viridiplantae</taxon>
        <taxon>Chlorophyta</taxon>
        <taxon>core chlorophytes</taxon>
        <taxon>Trebouxiophyceae</taxon>
        <taxon>Chlorellales</taxon>
        <taxon>Chlorellaceae</taxon>
        <taxon>Chlorella clade</taxon>
        <taxon>Chlorella</taxon>
    </lineage>
</organism>
<dbReference type="SUPFAM" id="SSF50993">
    <property type="entry name" value="Peptidase/esterase 'gauge' domain"/>
    <property type="match status" value="1"/>
</dbReference>
<evidence type="ECO:0000256" key="1">
    <source>
        <dbReference type="ARBA" id="ARBA00005228"/>
    </source>
</evidence>